<dbReference type="SUPFAM" id="SSF52047">
    <property type="entry name" value="RNI-like"/>
    <property type="match status" value="1"/>
</dbReference>
<organism evidence="1 2">
    <name type="scientific">Penicillium brasilianum</name>
    <dbReference type="NCBI Taxonomy" id="104259"/>
    <lineage>
        <taxon>Eukaryota</taxon>
        <taxon>Fungi</taxon>
        <taxon>Dikarya</taxon>
        <taxon>Ascomycota</taxon>
        <taxon>Pezizomycotina</taxon>
        <taxon>Eurotiomycetes</taxon>
        <taxon>Eurotiomycetidae</taxon>
        <taxon>Eurotiales</taxon>
        <taxon>Aspergillaceae</taxon>
        <taxon>Penicillium</taxon>
    </lineage>
</organism>
<accession>A0A1S9RER7</accession>
<sequence>MSELNLHIWRLVFLAIDTRDDLRNICLVSKAFNALSTPILYRSIVLRAPTPPKKLKGEMDRFDYEKECMLMEKNQELSPFSLTRHLLDDANEKLRKYVREVVLERLRVSSPDQLRQFFVKYGEPDTVMAKLVEILPHLQNLVLHESVPLSEPLQDALSNHKNAPSVHLLNERGFTLLTREMPCVQSLSTSFRVHSFSRKPQLPPSLDLNRCFKIFPNLTSLSIEANREHAGPMRGPFPVTARIEPLELAGKETFPPLENLSLSGYFPMEQEWRHWNEKFLWSKLKSLSFGEIHTDDYFGPIIGHVHNLISFSISAWCGPPSDTHPDLDRFLASFDTLECLTIKGYFVSIHTVTRHSNLQRFTQHTVENSVRERPILEARDISYLGQQCPQLQFLEIDIRGKDEWPGDIIQALATGFNNLDQLRLHIGLDIFQRTNWTPWGKLDPVLNYFTAYEFGQAFFRQRKLSGALKLFTLNTGEYLRRYPRLAEPFYFEERRAFRRFQILPPQTPGDGLGIRELGDFEDDRS</sequence>
<proteinExistence type="predicted"/>
<dbReference type="Proteomes" id="UP000190744">
    <property type="component" value="Unassembled WGS sequence"/>
</dbReference>
<gene>
    <name evidence="1" type="ORF">PEBR_31926</name>
</gene>
<comment type="caution">
    <text evidence="1">The sequence shown here is derived from an EMBL/GenBank/DDBJ whole genome shotgun (WGS) entry which is preliminary data.</text>
</comment>
<name>A0A1S9RER7_PENBI</name>
<reference evidence="2" key="1">
    <citation type="submission" date="2015-09" db="EMBL/GenBank/DDBJ databases">
        <authorList>
            <person name="Fill T.P."/>
            <person name="Baretta J.F."/>
            <person name="de Almeida L.G."/>
            <person name="Rocha M."/>
            <person name="de Souza D.H."/>
            <person name="Malavazi I."/>
            <person name="Cerdeira L.T."/>
            <person name="Hong H."/>
            <person name="Samborskyy M."/>
            <person name="de Vasconcelos A.T."/>
            <person name="Leadlay P."/>
            <person name="Rodrigues-Filho E."/>
        </authorList>
    </citation>
    <scope>NUCLEOTIDE SEQUENCE [LARGE SCALE GENOMIC DNA]</scope>
    <source>
        <strain evidence="2">LaBioMMi 136</strain>
    </source>
</reference>
<dbReference type="AlphaFoldDB" id="A0A1S9RER7"/>
<dbReference type="Gene3D" id="3.80.10.10">
    <property type="entry name" value="Ribonuclease Inhibitor"/>
    <property type="match status" value="1"/>
</dbReference>
<evidence type="ECO:0008006" key="3">
    <source>
        <dbReference type="Google" id="ProtNLM"/>
    </source>
</evidence>
<dbReference type="InterPro" id="IPR032675">
    <property type="entry name" value="LRR_dom_sf"/>
</dbReference>
<protein>
    <recommendedName>
        <fullName evidence="3">F-box domain-containing protein</fullName>
    </recommendedName>
</protein>
<evidence type="ECO:0000313" key="1">
    <source>
        <dbReference type="EMBL" id="OOQ84024.1"/>
    </source>
</evidence>
<dbReference type="EMBL" id="LJBN01000186">
    <property type="protein sequence ID" value="OOQ84024.1"/>
    <property type="molecule type" value="Genomic_DNA"/>
</dbReference>
<evidence type="ECO:0000313" key="2">
    <source>
        <dbReference type="Proteomes" id="UP000190744"/>
    </source>
</evidence>